<feature type="compositionally biased region" description="Polar residues" evidence="1">
    <location>
        <begin position="1"/>
        <end position="14"/>
    </location>
</feature>
<name>A0A8S5TC69_9CAUD</name>
<feature type="compositionally biased region" description="Low complexity" evidence="1">
    <location>
        <begin position="16"/>
        <end position="29"/>
    </location>
</feature>
<evidence type="ECO:0000256" key="1">
    <source>
        <dbReference type="SAM" id="MobiDB-lite"/>
    </source>
</evidence>
<evidence type="ECO:0000313" key="2">
    <source>
        <dbReference type="EMBL" id="DAF60854.1"/>
    </source>
</evidence>
<feature type="region of interest" description="Disordered" evidence="1">
    <location>
        <begin position="1"/>
        <end position="29"/>
    </location>
</feature>
<sequence>MTTANQKVNINQGEENPPLNLISINLLPD</sequence>
<accession>A0A8S5TC69</accession>
<organism evidence="2">
    <name type="scientific">Siphoviridae sp. ctVDC13</name>
    <dbReference type="NCBI Taxonomy" id="2827880"/>
    <lineage>
        <taxon>Viruses</taxon>
        <taxon>Duplodnaviria</taxon>
        <taxon>Heunggongvirae</taxon>
        <taxon>Uroviricota</taxon>
        <taxon>Caudoviricetes</taxon>
    </lineage>
</organism>
<dbReference type="EMBL" id="BK032798">
    <property type="protein sequence ID" value="DAF60854.1"/>
    <property type="molecule type" value="Genomic_DNA"/>
</dbReference>
<reference evidence="2" key="1">
    <citation type="journal article" date="2021" name="Proc. Natl. Acad. Sci. U.S.A.">
        <title>A Catalog of Tens of Thousands of Viruses from Human Metagenomes Reveals Hidden Associations with Chronic Diseases.</title>
        <authorList>
            <person name="Tisza M.J."/>
            <person name="Buck C.B."/>
        </authorList>
    </citation>
    <scope>NUCLEOTIDE SEQUENCE</scope>
    <source>
        <strain evidence="2">CtVDC13</strain>
    </source>
</reference>
<protein>
    <submittedName>
        <fullName evidence="2">Uncharacterized protein</fullName>
    </submittedName>
</protein>
<proteinExistence type="predicted"/>